<protein>
    <submittedName>
        <fullName evidence="1">Uncharacterized protein</fullName>
    </submittedName>
</protein>
<gene>
    <name evidence="1" type="ORF">AVDCRST_MAG56-6192</name>
</gene>
<dbReference type="EMBL" id="CADCTQ010000511">
    <property type="protein sequence ID" value="CAA9310640.1"/>
    <property type="molecule type" value="Genomic_DNA"/>
</dbReference>
<proteinExistence type="predicted"/>
<accession>A0A6J4KN80</accession>
<reference evidence="1" key="1">
    <citation type="submission" date="2020-02" db="EMBL/GenBank/DDBJ databases">
        <authorList>
            <person name="Meier V. D."/>
        </authorList>
    </citation>
    <scope>NUCLEOTIDE SEQUENCE</scope>
    <source>
        <strain evidence="1">AVDCRST_MAG56</strain>
    </source>
</reference>
<name>A0A6J4KN80_9SPHI</name>
<dbReference type="AlphaFoldDB" id="A0A6J4KN80"/>
<organism evidence="1">
    <name type="scientific">uncultured Cytophagales bacterium</name>
    <dbReference type="NCBI Taxonomy" id="158755"/>
    <lineage>
        <taxon>Bacteria</taxon>
        <taxon>Pseudomonadati</taxon>
        <taxon>Bacteroidota</taxon>
        <taxon>Sphingobacteriia</taxon>
        <taxon>Sphingobacteriales</taxon>
        <taxon>environmental samples</taxon>
    </lineage>
</organism>
<sequence>MPANIAFPAKSAGPRGWAAPALGRRREKSGRFLENSYSFAHPGDFSRFFYSSRGNPFPAPAVPVNRVKELFSSFFNFFSVLFFYCFSNSFT</sequence>
<evidence type="ECO:0000313" key="1">
    <source>
        <dbReference type="EMBL" id="CAA9310640.1"/>
    </source>
</evidence>